<accession>A0A077EFK5</accession>
<reference evidence="1" key="2">
    <citation type="journal article" date="2015" name="Genome Biol. Evol.">
        <title>Complete Genome Sequence and Transcriptomic Analysis of the Novel Pathogen Elizabethkingia anophelis in Response to Oxidative Stress.</title>
        <authorList>
            <person name="Li Y."/>
            <person name="Liu Y."/>
            <person name="Chew S.C."/>
            <person name="Tay M."/>
            <person name="Salido M.M."/>
            <person name="Teo J."/>
            <person name="Lauro F.M."/>
            <person name="Givskov M."/>
            <person name="Yang L."/>
        </authorList>
    </citation>
    <scope>NUCLEOTIDE SEQUENCE</scope>
    <source>
        <strain evidence="1">NUHP1</strain>
    </source>
</reference>
<evidence type="ECO:0000313" key="2">
    <source>
        <dbReference type="Proteomes" id="UP000028933"/>
    </source>
</evidence>
<name>A0A077EFK5_9FLAO</name>
<gene>
    <name evidence="1" type="ORF">BD94_1573</name>
</gene>
<sequence length="39" mass="4586">MKIMTDLYVNVNSSPNNFRAVFISIKKDYGHTFPDFLYV</sequence>
<dbReference type="AlphaFoldDB" id="A0A077EFK5"/>
<dbReference type="KEGG" id="eao:BD94_1573"/>
<proteinExistence type="predicted"/>
<organism evidence="1 2">
    <name type="scientific">Elizabethkingia anophelis NUHP1</name>
    <dbReference type="NCBI Taxonomy" id="1338011"/>
    <lineage>
        <taxon>Bacteria</taxon>
        <taxon>Pseudomonadati</taxon>
        <taxon>Bacteroidota</taxon>
        <taxon>Flavobacteriia</taxon>
        <taxon>Flavobacteriales</taxon>
        <taxon>Weeksellaceae</taxon>
        <taxon>Elizabethkingia</taxon>
    </lineage>
</organism>
<dbReference type="HOGENOM" id="CLU_3308918_0_0_10"/>
<reference evidence="1" key="1">
    <citation type="journal article" date="2013" name="Lancet">
        <title>First case of E anophelis outbreak in an intensive-care unit.</title>
        <authorList>
            <person name="Teo J."/>
            <person name="Tan S.Y."/>
            <person name="Tay M."/>
            <person name="Ding Y."/>
            <person name="Kjelleberg S."/>
            <person name="Givskov M."/>
            <person name="Lin R.T."/>
            <person name="Yang L."/>
        </authorList>
    </citation>
    <scope>NUCLEOTIDE SEQUENCE [LARGE SCALE GENOMIC DNA]</scope>
    <source>
        <strain evidence="1">NUHP1</strain>
    </source>
</reference>
<dbReference type="EMBL" id="CP007547">
    <property type="protein sequence ID" value="AIL45348.1"/>
    <property type="molecule type" value="Genomic_DNA"/>
</dbReference>
<dbReference type="STRING" id="1338011.BD94_1573"/>
<dbReference type="Proteomes" id="UP000028933">
    <property type="component" value="Chromosome"/>
</dbReference>
<protein>
    <submittedName>
        <fullName evidence="1">Uncharacterized protein</fullName>
    </submittedName>
</protein>
<evidence type="ECO:0000313" key="1">
    <source>
        <dbReference type="EMBL" id="AIL45348.1"/>
    </source>
</evidence>